<protein>
    <submittedName>
        <fullName evidence="13">CDP-alcohol phosphatidyltransferase</fullName>
    </submittedName>
</protein>
<evidence type="ECO:0000256" key="2">
    <source>
        <dbReference type="ARBA" id="ARBA00010441"/>
    </source>
</evidence>
<feature type="transmembrane region" description="Helical" evidence="12">
    <location>
        <begin position="116"/>
        <end position="133"/>
    </location>
</feature>
<evidence type="ECO:0000256" key="12">
    <source>
        <dbReference type="SAM" id="Phobius"/>
    </source>
</evidence>
<dbReference type="Gene3D" id="1.20.120.1760">
    <property type="match status" value="1"/>
</dbReference>
<dbReference type="HOGENOM" id="CLU_791718_0_0_7"/>
<dbReference type="PANTHER" id="PTHR14269:SF62">
    <property type="entry name" value="CDP-DIACYLGLYCEROL--GLYCEROL-3-PHOSPHATE 3-PHOSPHATIDYLTRANSFERASE 1, CHLOROPLASTIC"/>
    <property type="match status" value="1"/>
</dbReference>
<keyword evidence="10" id="KW-1208">Phospholipid metabolism</keyword>
<organism evidence="13 14">
    <name type="scientific">Haliangium ochraceum (strain DSM 14365 / JCM 11303 / SMP-2)</name>
    <dbReference type="NCBI Taxonomy" id="502025"/>
    <lineage>
        <taxon>Bacteria</taxon>
        <taxon>Pseudomonadati</taxon>
        <taxon>Myxococcota</taxon>
        <taxon>Polyangia</taxon>
        <taxon>Haliangiales</taxon>
        <taxon>Kofleriaceae</taxon>
        <taxon>Haliangium</taxon>
    </lineage>
</organism>
<feature type="transmembrane region" description="Helical" evidence="12">
    <location>
        <begin position="164"/>
        <end position="183"/>
    </location>
</feature>
<evidence type="ECO:0000256" key="7">
    <source>
        <dbReference type="ARBA" id="ARBA00023098"/>
    </source>
</evidence>
<keyword evidence="5 12" id="KW-0812">Transmembrane</keyword>
<feature type="transmembrane region" description="Helical" evidence="12">
    <location>
        <begin position="139"/>
        <end position="159"/>
    </location>
</feature>
<keyword evidence="8 12" id="KW-0472">Membrane</keyword>
<dbReference type="InterPro" id="IPR043130">
    <property type="entry name" value="CDP-OH_PTrfase_TM_dom"/>
</dbReference>
<evidence type="ECO:0000313" key="14">
    <source>
        <dbReference type="Proteomes" id="UP000001880"/>
    </source>
</evidence>
<keyword evidence="7" id="KW-0443">Lipid metabolism</keyword>
<dbReference type="InterPro" id="IPR000462">
    <property type="entry name" value="CDP-OH_P_trans"/>
</dbReference>
<feature type="transmembrane region" description="Helical" evidence="12">
    <location>
        <begin position="228"/>
        <end position="246"/>
    </location>
</feature>
<feature type="transmembrane region" description="Helical" evidence="12">
    <location>
        <begin position="307"/>
        <end position="328"/>
    </location>
</feature>
<dbReference type="GO" id="GO:0016020">
    <property type="term" value="C:membrane"/>
    <property type="evidence" value="ECO:0007669"/>
    <property type="project" value="UniProtKB-SubCell"/>
</dbReference>
<feature type="transmembrane region" description="Helical" evidence="12">
    <location>
        <begin position="12"/>
        <end position="32"/>
    </location>
</feature>
<proteinExistence type="inferred from homology"/>
<accession>D0LHM4</accession>
<keyword evidence="3" id="KW-0444">Lipid biosynthesis</keyword>
<evidence type="ECO:0000256" key="5">
    <source>
        <dbReference type="ARBA" id="ARBA00022692"/>
    </source>
</evidence>
<dbReference type="PANTHER" id="PTHR14269">
    <property type="entry name" value="CDP-DIACYLGLYCEROL--GLYCEROL-3-PHOSPHATE 3-PHOSPHATIDYLTRANSFERASE-RELATED"/>
    <property type="match status" value="1"/>
</dbReference>
<comment type="subcellular location">
    <subcellularLocation>
        <location evidence="1">Membrane</location>
        <topology evidence="1">Multi-pass membrane protein</topology>
    </subcellularLocation>
</comment>
<dbReference type="GO" id="GO:0016780">
    <property type="term" value="F:phosphotransferase activity, for other substituted phosphate groups"/>
    <property type="evidence" value="ECO:0007669"/>
    <property type="project" value="InterPro"/>
</dbReference>
<evidence type="ECO:0000256" key="11">
    <source>
        <dbReference type="RuleBase" id="RU003750"/>
    </source>
</evidence>
<name>D0LHM4_HALO1</name>
<sequence length="350" mass="37642">MVTVMRLIPMPLLCWLVYAEQIWLALVLGTFIGSTDFIDGYLARKHGPTVLGGLLDPIADKVFIALAYLPFADLGVVPAWAVALMFVREFLVTALRSAYEQRGMSMKTSYLGKVKTWVQMQGLGLLLLFVLLAEQSGVLFGLLLAASVLPLVAVLAMWLARRRLWPGALLMTVFTLPLLLLHANGDIQLTLLVGMLIVVGVTWVSGLDYLAMGVRELRGRGDFGRADVVRLVGAISLPVAVFTALVSTPMPVWAPALVLTAELSVGGLDNLLSHHKAAAGALSWSVRVLGTSALLLMPVVLGLGAGAATIAGIAAALLSLLGVCREFWRGRDFYLDSRLRDKAMRAPMVV</sequence>
<evidence type="ECO:0000256" key="3">
    <source>
        <dbReference type="ARBA" id="ARBA00022516"/>
    </source>
</evidence>
<dbReference type="PROSITE" id="PS00379">
    <property type="entry name" value="CDP_ALCOHOL_P_TRANSF"/>
    <property type="match status" value="1"/>
</dbReference>
<reference evidence="13 14" key="1">
    <citation type="journal article" date="2010" name="Stand. Genomic Sci.">
        <title>Complete genome sequence of Haliangium ochraceum type strain (SMP-2).</title>
        <authorList>
            <consortium name="US DOE Joint Genome Institute (JGI-PGF)"/>
            <person name="Ivanova N."/>
            <person name="Daum C."/>
            <person name="Lang E."/>
            <person name="Abt B."/>
            <person name="Kopitz M."/>
            <person name="Saunders E."/>
            <person name="Lapidus A."/>
            <person name="Lucas S."/>
            <person name="Glavina Del Rio T."/>
            <person name="Nolan M."/>
            <person name="Tice H."/>
            <person name="Copeland A."/>
            <person name="Cheng J.F."/>
            <person name="Chen F."/>
            <person name="Bruce D."/>
            <person name="Goodwin L."/>
            <person name="Pitluck S."/>
            <person name="Mavromatis K."/>
            <person name="Pati A."/>
            <person name="Mikhailova N."/>
            <person name="Chen A."/>
            <person name="Palaniappan K."/>
            <person name="Land M."/>
            <person name="Hauser L."/>
            <person name="Chang Y.J."/>
            <person name="Jeffries C.D."/>
            <person name="Detter J.C."/>
            <person name="Brettin T."/>
            <person name="Rohde M."/>
            <person name="Goker M."/>
            <person name="Bristow J."/>
            <person name="Markowitz V."/>
            <person name="Eisen J.A."/>
            <person name="Hugenholtz P."/>
            <person name="Kyrpides N.C."/>
            <person name="Klenk H.P."/>
        </authorList>
    </citation>
    <scope>NUCLEOTIDE SEQUENCE [LARGE SCALE GENOMIC DNA]</scope>
    <source>
        <strain evidence="14">DSM 14365 / CIP 107738 / JCM 11303 / AJ 13395 / SMP-2</strain>
    </source>
</reference>
<evidence type="ECO:0000256" key="1">
    <source>
        <dbReference type="ARBA" id="ARBA00004141"/>
    </source>
</evidence>
<evidence type="ECO:0000256" key="4">
    <source>
        <dbReference type="ARBA" id="ARBA00022679"/>
    </source>
</evidence>
<keyword evidence="4 11" id="KW-0808">Transferase</keyword>
<evidence type="ECO:0000256" key="8">
    <source>
        <dbReference type="ARBA" id="ARBA00023136"/>
    </source>
</evidence>
<evidence type="ECO:0000256" key="10">
    <source>
        <dbReference type="ARBA" id="ARBA00023264"/>
    </source>
</evidence>
<evidence type="ECO:0000256" key="9">
    <source>
        <dbReference type="ARBA" id="ARBA00023209"/>
    </source>
</evidence>
<dbReference type="InterPro" id="IPR048254">
    <property type="entry name" value="CDP_ALCOHOL_P_TRANSF_CS"/>
</dbReference>
<keyword evidence="14" id="KW-1185">Reference proteome</keyword>
<dbReference type="STRING" id="502025.Hoch_0245"/>
<dbReference type="GO" id="GO:0046474">
    <property type="term" value="P:glycerophospholipid biosynthetic process"/>
    <property type="evidence" value="ECO:0007669"/>
    <property type="project" value="TreeGrafter"/>
</dbReference>
<evidence type="ECO:0000313" key="13">
    <source>
        <dbReference type="EMBL" id="ACY12886.1"/>
    </source>
</evidence>
<dbReference type="InterPro" id="IPR050324">
    <property type="entry name" value="CDP-alcohol_PTase-I"/>
</dbReference>
<gene>
    <name evidence="13" type="ordered locus">Hoch_0245</name>
</gene>
<dbReference type="eggNOG" id="COG0558">
    <property type="taxonomic scope" value="Bacteria"/>
</dbReference>
<dbReference type="Pfam" id="PF01066">
    <property type="entry name" value="CDP-OH_P_transf"/>
    <property type="match status" value="1"/>
</dbReference>
<comment type="similarity">
    <text evidence="2 11">Belongs to the CDP-alcohol phosphatidyltransferase class-I family.</text>
</comment>
<keyword evidence="9" id="KW-0594">Phospholipid biosynthesis</keyword>
<feature type="transmembrane region" description="Helical" evidence="12">
    <location>
        <begin position="189"/>
        <end position="207"/>
    </location>
</feature>
<dbReference type="EMBL" id="CP001804">
    <property type="protein sequence ID" value="ACY12886.1"/>
    <property type="molecule type" value="Genomic_DNA"/>
</dbReference>
<evidence type="ECO:0000256" key="6">
    <source>
        <dbReference type="ARBA" id="ARBA00022989"/>
    </source>
</evidence>
<dbReference type="KEGG" id="hoh:Hoch_0245"/>
<dbReference type="AlphaFoldDB" id="D0LHM4"/>
<keyword evidence="6 12" id="KW-1133">Transmembrane helix</keyword>
<dbReference type="Proteomes" id="UP000001880">
    <property type="component" value="Chromosome"/>
</dbReference>